<dbReference type="RefSeq" id="WP_311672967.1">
    <property type="nucleotide sequence ID" value="NZ_JAVREQ010000007.1"/>
</dbReference>
<dbReference type="Proteomes" id="UP001183414">
    <property type="component" value="Unassembled WGS sequence"/>
</dbReference>
<reference evidence="2" key="1">
    <citation type="submission" date="2023-07" db="EMBL/GenBank/DDBJ databases">
        <title>30 novel species of actinomycetes from the DSMZ collection.</title>
        <authorList>
            <person name="Nouioui I."/>
        </authorList>
    </citation>
    <scope>NUCLEOTIDE SEQUENCE [LARGE SCALE GENOMIC DNA]</scope>
    <source>
        <strain evidence="2">DSM 42041</strain>
    </source>
</reference>
<evidence type="ECO:0000313" key="1">
    <source>
        <dbReference type="EMBL" id="MDT0379163.1"/>
    </source>
</evidence>
<dbReference type="EMBL" id="JAVREQ010000007">
    <property type="protein sequence ID" value="MDT0379163.1"/>
    <property type="molecule type" value="Genomic_DNA"/>
</dbReference>
<keyword evidence="2" id="KW-1185">Reference proteome</keyword>
<gene>
    <name evidence="1" type="ORF">RM572_10340</name>
</gene>
<sequence length="110" mass="11984">MPSPSTEPLRDAPPTPRTAARLRLVPDPEEITHLVCCRQTPWVQAFCGARDEDRINPVPDMICTMCVEAVEAMTSGHGPALEGICPVDAQPCPDEHEIDLRIARETDPGA</sequence>
<evidence type="ECO:0008006" key="3">
    <source>
        <dbReference type="Google" id="ProtNLM"/>
    </source>
</evidence>
<name>A0ABU2NSG0_9ACTN</name>
<evidence type="ECO:0000313" key="2">
    <source>
        <dbReference type="Proteomes" id="UP001183414"/>
    </source>
</evidence>
<accession>A0ABU2NSG0</accession>
<organism evidence="1 2">
    <name type="scientific">Streptomyces hazeniae</name>
    <dbReference type="NCBI Taxonomy" id="3075538"/>
    <lineage>
        <taxon>Bacteria</taxon>
        <taxon>Bacillati</taxon>
        <taxon>Actinomycetota</taxon>
        <taxon>Actinomycetes</taxon>
        <taxon>Kitasatosporales</taxon>
        <taxon>Streptomycetaceae</taxon>
        <taxon>Streptomyces</taxon>
    </lineage>
</organism>
<protein>
    <recommendedName>
        <fullName evidence="3">ClpX-type ZB domain-containing protein</fullName>
    </recommendedName>
</protein>
<proteinExistence type="predicted"/>
<comment type="caution">
    <text evidence="1">The sequence shown here is derived from an EMBL/GenBank/DDBJ whole genome shotgun (WGS) entry which is preliminary data.</text>
</comment>